<dbReference type="EMBL" id="KK101156">
    <property type="protein sequence ID" value="KIZ01965.1"/>
    <property type="molecule type" value="Genomic_DNA"/>
</dbReference>
<dbReference type="GO" id="GO:0005930">
    <property type="term" value="C:axoneme"/>
    <property type="evidence" value="ECO:0007669"/>
    <property type="project" value="UniProtKB-SubCell"/>
</dbReference>
<dbReference type="GeneID" id="25738874"/>
<organism evidence="3 4">
    <name type="scientific">Monoraphidium neglectum</name>
    <dbReference type="NCBI Taxonomy" id="145388"/>
    <lineage>
        <taxon>Eukaryota</taxon>
        <taxon>Viridiplantae</taxon>
        <taxon>Chlorophyta</taxon>
        <taxon>core chlorophytes</taxon>
        <taxon>Chlorophyceae</taxon>
        <taxon>CS clade</taxon>
        <taxon>Sphaeropleales</taxon>
        <taxon>Selenastraceae</taxon>
        <taxon>Monoraphidium</taxon>
    </lineage>
</organism>
<evidence type="ECO:0000313" key="3">
    <source>
        <dbReference type="EMBL" id="KIZ01965.1"/>
    </source>
</evidence>
<dbReference type="Gene3D" id="3.80.10.10">
    <property type="entry name" value="Ribonuclease Inhibitor"/>
    <property type="match status" value="1"/>
</dbReference>
<dbReference type="InterPro" id="IPR032675">
    <property type="entry name" value="LRR_dom_sf"/>
</dbReference>
<reference evidence="3 4" key="1">
    <citation type="journal article" date="2013" name="BMC Genomics">
        <title>Reconstruction of the lipid metabolism for the microalga Monoraphidium neglectum from its genome sequence reveals characteristics suitable for biofuel production.</title>
        <authorList>
            <person name="Bogen C."/>
            <person name="Al-Dilaimi A."/>
            <person name="Albersmeier A."/>
            <person name="Wichmann J."/>
            <person name="Grundmann M."/>
            <person name="Rupp O."/>
            <person name="Lauersen K.J."/>
            <person name="Blifernez-Klassen O."/>
            <person name="Kalinowski J."/>
            <person name="Goesmann A."/>
            <person name="Mussgnug J.H."/>
            <person name="Kruse O."/>
        </authorList>
    </citation>
    <scope>NUCLEOTIDE SEQUENCE [LARGE SCALE GENOMIC DNA]</scope>
    <source>
        <strain evidence="3 4">SAG 48.87</strain>
    </source>
</reference>
<gene>
    <name evidence="3" type="ORF">MNEG_5998</name>
</gene>
<comment type="subcellular location">
    <subcellularLocation>
        <location evidence="1">Cytoplasm</location>
        <location evidence="1">Cytoskeleton</location>
        <location evidence="1">Cilium axoneme</location>
    </subcellularLocation>
</comment>
<accession>A0A0D2MFQ9</accession>
<evidence type="ECO:0000256" key="1">
    <source>
        <dbReference type="ARBA" id="ARBA00004430"/>
    </source>
</evidence>
<proteinExistence type="predicted"/>
<keyword evidence="4" id="KW-1185">Reference proteome</keyword>
<sequence>MASDELWQALVPRLATRENESVAIAVARTCRTLRAAVEARLSQLHVSSSETNWNDMRRSPTCLRDIGTRFARVTTLHVYLHTGAAVELPKNLQAAGAAWPSVLSLFIEADSLTGPDDLVHALALLTARCPNLVSVQLLGDARVAPGGAAGAGATGLFAALSPAAGTLRSVDLQNCTGLVARDTSRHLPQLSGLTWLAFRYGPADEPGAREAWDAVAAAVGALTALEVLRVEGRDPEPPGARPLRLAPLARLRVLEALPAVAEGALRGVCAEGGALAALTKLRLRGPCLTSREAVEDDVTDADLLAPEPLDAAAIAGISRAAPALDVLYADSGVLLPHGSPAALPETLKEMRLGPSDVVLARLAPQLTSLSVLEALQWGVRLEAALQEHPTLERVTFKKCRILSEREEEEEDEEDELNGGDGLGFLAELPRLRAVKISQMEPDLLAGPRAGEWVSRRLCTWALAWAGGAVEELDLYLGHAGEPLAVLALIGAAMGARLRRLSLMLENSAHPGDGWGRDAPTSAARGLLSLPLFTRLEELSLVLVSLGPLPPLVPGPAGTGGRGVEFGEGSGQRGSSGGGWEASITVLLAPLLSLRPASLARVDVCLQAPKALQGGPEGKAELEAARAALAAPHKEYLTLRLVQFPDW</sequence>
<protein>
    <submittedName>
        <fullName evidence="3">Uncharacterized protein</fullName>
    </submittedName>
</protein>
<evidence type="ECO:0000256" key="2">
    <source>
        <dbReference type="SAM" id="MobiDB-lite"/>
    </source>
</evidence>
<dbReference type="RefSeq" id="XP_013900984.1">
    <property type="nucleotide sequence ID" value="XM_014045530.1"/>
</dbReference>
<dbReference type="OrthoDB" id="563309at2759"/>
<dbReference type="AlphaFoldDB" id="A0A0D2MFQ9"/>
<feature type="region of interest" description="Disordered" evidence="2">
    <location>
        <begin position="557"/>
        <end position="577"/>
    </location>
</feature>
<name>A0A0D2MFQ9_9CHLO</name>
<dbReference type="KEGG" id="mng:MNEG_5998"/>
<dbReference type="Proteomes" id="UP000054498">
    <property type="component" value="Unassembled WGS sequence"/>
</dbReference>
<evidence type="ECO:0000313" key="4">
    <source>
        <dbReference type="Proteomes" id="UP000054498"/>
    </source>
</evidence>